<dbReference type="Proteomes" id="UP001066276">
    <property type="component" value="Chromosome 4_2"/>
</dbReference>
<reference evidence="1" key="1">
    <citation type="journal article" date="2022" name="bioRxiv">
        <title>Sequencing and chromosome-scale assembly of the giantPleurodeles waltlgenome.</title>
        <authorList>
            <person name="Brown T."/>
            <person name="Elewa A."/>
            <person name="Iarovenko S."/>
            <person name="Subramanian E."/>
            <person name="Araus A.J."/>
            <person name="Petzold A."/>
            <person name="Susuki M."/>
            <person name="Suzuki K.-i.T."/>
            <person name="Hayashi T."/>
            <person name="Toyoda A."/>
            <person name="Oliveira C."/>
            <person name="Osipova E."/>
            <person name="Leigh N.D."/>
            <person name="Simon A."/>
            <person name="Yun M.H."/>
        </authorList>
    </citation>
    <scope>NUCLEOTIDE SEQUENCE</scope>
    <source>
        <strain evidence="1">20211129_DDA</strain>
        <tissue evidence="1">Liver</tissue>
    </source>
</reference>
<sequence>MSPPPHRELCGHVRLRFMVPDSSTVCCRRGSLLGVMSDSVRFRAVYLLFRAAAAFCRGLTCAKGFETVTPAVALQAHAGPSNSLLVPVRVAKGGRVVRRCARSGHAPQRSVRAFV</sequence>
<dbReference type="EMBL" id="JANPWB010000008">
    <property type="protein sequence ID" value="KAJ1162607.1"/>
    <property type="molecule type" value="Genomic_DNA"/>
</dbReference>
<evidence type="ECO:0000313" key="2">
    <source>
        <dbReference type="Proteomes" id="UP001066276"/>
    </source>
</evidence>
<name>A0AAV7SER2_PLEWA</name>
<gene>
    <name evidence="1" type="ORF">NDU88_003075</name>
</gene>
<accession>A0AAV7SER2</accession>
<keyword evidence="2" id="KW-1185">Reference proteome</keyword>
<comment type="caution">
    <text evidence="1">The sequence shown here is derived from an EMBL/GenBank/DDBJ whole genome shotgun (WGS) entry which is preliminary data.</text>
</comment>
<proteinExistence type="predicted"/>
<organism evidence="1 2">
    <name type="scientific">Pleurodeles waltl</name>
    <name type="common">Iberian ribbed newt</name>
    <dbReference type="NCBI Taxonomy" id="8319"/>
    <lineage>
        <taxon>Eukaryota</taxon>
        <taxon>Metazoa</taxon>
        <taxon>Chordata</taxon>
        <taxon>Craniata</taxon>
        <taxon>Vertebrata</taxon>
        <taxon>Euteleostomi</taxon>
        <taxon>Amphibia</taxon>
        <taxon>Batrachia</taxon>
        <taxon>Caudata</taxon>
        <taxon>Salamandroidea</taxon>
        <taxon>Salamandridae</taxon>
        <taxon>Pleurodelinae</taxon>
        <taxon>Pleurodeles</taxon>
    </lineage>
</organism>
<evidence type="ECO:0000313" key="1">
    <source>
        <dbReference type="EMBL" id="KAJ1162607.1"/>
    </source>
</evidence>
<dbReference type="AlphaFoldDB" id="A0AAV7SER2"/>
<protein>
    <submittedName>
        <fullName evidence="1">Uncharacterized protein</fullName>
    </submittedName>
</protein>